<evidence type="ECO:0000256" key="1">
    <source>
        <dbReference type="SAM" id="Phobius"/>
    </source>
</evidence>
<accession>A0A1Z3CF40</accession>
<keyword evidence="3" id="KW-1185">Reference proteome</keyword>
<feature type="transmembrane region" description="Helical" evidence="1">
    <location>
        <begin position="278"/>
        <end position="299"/>
    </location>
</feature>
<organism evidence="2 3">
    <name type="scientific">Fusobacterium nucleatum subsp. polymorphum</name>
    <name type="common">Fusobacterium polymorphum</name>
    <dbReference type="NCBI Taxonomy" id="76857"/>
    <lineage>
        <taxon>Bacteria</taxon>
        <taxon>Fusobacteriati</taxon>
        <taxon>Fusobacteriota</taxon>
        <taxon>Fusobacteriia</taxon>
        <taxon>Fusobacteriales</taxon>
        <taxon>Fusobacteriaceae</taxon>
        <taxon>Fusobacterium</taxon>
    </lineage>
</organism>
<dbReference type="RefSeq" id="WP_088336784.1">
    <property type="nucleotide sequence ID" value="NZ_CP021934.1"/>
</dbReference>
<name>A0A1Z3CF40_FUSNP</name>
<gene>
    <name evidence="2" type="ORF">CBG50_02165</name>
</gene>
<dbReference type="Proteomes" id="UP000196759">
    <property type="component" value="Chromosome"/>
</dbReference>
<sequence>MQLPEKDEKNLEIFYKMYKDNIFKIFRLPNCNFMSYENFKQEILYRLGISKMANIYPNNQFNSDYSYYNYIDFYICFYNFDTYYSKNFNIFPIPIYTVPIPEIANTAFFCPLDYNIGFYLDQDFWKEHYIKVKETLKFIKKYNINLSFEAETLYEDVETLNKKIEIFFDIINPSYKINMEELKKFEFEVQNGIKNTKYKNRVFTSVKGNINYLDKYLSTMREEYKNLTSKIDEVVLLKQEISKSKDFYLTVSGSVMALIALFSGNISLIDKDISIKNIIVFNISIITAILIFSYLFHSIYTGDSKEYGKKFVNILYLFLGLSFVTILVLILL</sequence>
<proteinExistence type="predicted"/>
<feature type="transmembrane region" description="Helical" evidence="1">
    <location>
        <begin position="311"/>
        <end position="331"/>
    </location>
</feature>
<keyword evidence="1" id="KW-0812">Transmembrane</keyword>
<dbReference type="AlphaFoldDB" id="A0A1Z3CF40"/>
<keyword evidence="1" id="KW-1133">Transmembrane helix</keyword>
<evidence type="ECO:0000313" key="3">
    <source>
        <dbReference type="Proteomes" id="UP000196759"/>
    </source>
</evidence>
<feature type="transmembrane region" description="Helical" evidence="1">
    <location>
        <begin position="247"/>
        <end position="266"/>
    </location>
</feature>
<protein>
    <submittedName>
        <fullName evidence="2">Uncharacterized protein</fullName>
    </submittedName>
</protein>
<evidence type="ECO:0000313" key="2">
    <source>
        <dbReference type="EMBL" id="ASC02217.1"/>
    </source>
</evidence>
<reference evidence="2 3" key="1">
    <citation type="submission" date="2017-06" db="EMBL/GenBank/DDBJ databases">
        <title>Draft genome sequence of Fusobacterium nucleatum subsp. polymorphum KCOM 1260 (=ChDC F218).</title>
        <authorList>
            <person name="Kook J.-K."/>
            <person name="Park S.-N."/>
            <person name="Lim Y.K."/>
            <person name="Roh H."/>
        </authorList>
    </citation>
    <scope>NUCLEOTIDE SEQUENCE [LARGE SCALE GENOMIC DNA]</scope>
    <source>
        <strain evidence="3">KCOM 1260 (ChDC F218)</strain>
    </source>
</reference>
<dbReference type="EMBL" id="CP021934">
    <property type="protein sequence ID" value="ASC02217.1"/>
    <property type="molecule type" value="Genomic_DNA"/>
</dbReference>
<keyword evidence="1" id="KW-0472">Membrane</keyword>